<organism evidence="4 5">
    <name type="scientific">Streptomyces lichenis</name>
    <dbReference type="NCBI Taxonomy" id="2306967"/>
    <lineage>
        <taxon>Bacteria</taxon>
        <taxon>Bacillati</taxon>
        <taxon>Actinomycetota</taxon>
        <taxon>Actinomycetes</taxon>
        <taxon>Kitasatosporales</taxon>
        <taxon>Streptomycetaceae</taxon>
        <taxon>Streptomyces</taxon>
    </lineage>
</organism>
<dbReference type="InterPro" id="IPR016181">
    <property type="entry name" value="Acyl_CoA_acyltransferase"/>
</dbReference>
<dbReference type="PANTHER" id="PTHR43877">
    <property type="entry name" value="AMINOALKYLPHOSPHONATE N-ACETYLTRANSFERASE-RELATED-RELATED"/>
    <property type="match status" value="1"/>
</dbReference>
<proteinExistence type="predicted"/>
<dbReference type="EC" id="2.3.1.-" evidence="4"/>
<accession>A0ABT0IJB5</accession>
<dbReference type="PANTHER" id="PTHR43877:SF1">
    <property type="entry name" value="ACETYLTRANSFERASE"/>
    <property type="match status" value="1"/>
</dbReference>
<dbReference type="InterPro" id="IPR050832">
    <property type="entry name" value="Bact_Acetyltransf"/>
</dbReference>
<evidence type="ECO:0000259" key="3">
    <source>
        <dbReference type="PROSITE" id="PS51186"/>
    </source>
</evidence>
<dbReference type="RefSeq" id="WP_248637239.1">
    <property type="nucleotide sequence ID" value="NZ_JALPTH010000041.1"/>
</dbReference>
<dbReference type="SUPFAM" id="SSF55729">
    <property type="entry name" value="Acyl-CoA N-acyltransferases (Nat)"/>
    <property type="match status" value="2"/>
</dbReference>
<evidence type="ECO:0000256" key="2">
    <source>
        <dbReference type="ARBA" id="ARBA00023315"/>
    </source>
</evidence>
<gene>
    <name evidence="4" type="ORF">M1O15_29270</name>
</gene>
<sequence>MTMTVRDFAARDAEAVVAVRRAALPFEVVTEASLRFTVEHAHPAERYRLLVAERDGEVVGTARCGLAFQSAEPGRAHTTPYVHPGHRRHGAGALLLRTAEEHVRAHGATAPYCWALEGSGGVEFAGRHGYRPARSAHFQRLDLLSRPLPEPPDALPPGVRLHTAAEWRADPRPLFEADAEVTADEPSDIGAELDDYQDWLSRTWRHPLFDHELSTVVTVDGRVAAFTAARTDGLTRYLSGMTGTLRAHRGRGLARLAKTDSLRRARAAGYTEAFTSNDGANEPMLAVNRRLGYEVRATEVRHVRTFH</sequence>
<comment type="caution">
    <text evidence="4">The sequence shown here is derived from an EMBL/GenBank/DDBJ whole genome shotgun (WGS) entry which is preliminary data.</text>
</comment>
<dbReference type="Pfam" id="PF00583">
    <property type="entry name" value="Acetyltransf_1"/>
    <property type="match status" value="2"/>
</dbReference>
<dbReference type="PROSITE" id="PS51186">
    <property type="entry name" value="GNAT"/>
    <property type="match status" value="2"/>
</dbReference>
<name>A0ABT0IJB5_9ACTN</name>
<evidence type="ECO:0000313" key="4">
    <source>
        <dbReference type="EMBL" id="MCK8681414.1"/>
    </source>
</evidence>
<feature type="domain" description="N-acetyltransferase" evidence="3">
    <location>
        <begin position="159"/>
        <end position="307"/>
    </location>
</feature>
<dbReference type="InterPro" id="IPR000182">
    <property type="entry name" value="GNAT_dom"/>
</dbReference>
<dbReference type="GO" id="GO:0016746">
    <property type="term" value="F:acyltransferase activity"/>
    <property type="evidence" value="ECO:0007669"/>
    <property type="project" value="UniProtKB-KW"/>
</dbReference>
<dbReference type="Proteomes" id="UP001522868">
    <property type="component" value="Unassembled WGS sequence"/>
</dbReference>
<reference evidence="4 5" key="1">
    <citation type="submission" date="2022-04" db="EMBL/GenBank/DDBJ databases">
        <title>Streptomyces sp. nov. LCR6-01 isolated from Lichen of Dirinaria sp.</title>
        <authorList>
            <person name="Kanchanasin P."/>
            <person name="Tanasupawat S."/>
            <person name="Phongsopitanun W."/>
        </authorList>
    </citation>
    <scope>NUCLEOTIDE SEQUENCE [LARGE SCALE GENOMIC DNA]</scope>
    <source>
        <strain evidence="4 5">LCR6-01</strain>
    </source>
</reference>
<dbReference type="CDD" id="cd04301">
    <property type="entry name" value="NAT_SF"/>
    <property type="match status" value="1"/>
</dbReference>
<evidence type="ECO:0000313" key="5">
    <source>
        <dbReference type="Proteomes" id="UP001522868"/>
    </source>
</evidence>
<keyword evidence="2 4" id="KW-0012">Acyltransferase</keyword>
<protein>
    <submittedName>
        <fullName evidence="4">GNAT family N-acetyltransferase</fullName>
        <ecNumber evidence="4">2.3.1.-</ecNumber>
    </submittedName>
</protein>
<evidence type="ECO:0000256" key="1">
    <source>
        <dbReference type="ARBA" id="ARBA00022679"/>
    </source>
</evidence>
<feature type="domain" description="N-acetyltransferase" evidence="3">
    <location>
        <begin position="3"/>
        <end position="149"/>
    </location>
</feature>
<dbReference type="Gene3D" id="3.40.630.30">
    <property type="match status" value="1"/>
</dbReference>
<keyword evidence="5" id="KW-1185">Reference proteome</keyword>
<dbReference type="EMBL" id="JALPTH010000041">
    <property type="protein sequence ID" value="MCK8681414.1"/>
    <property type="molecule type" value="Genomic_DNA"/>
</dbReference>
<keyword evidence="1 4" id="KW-0808">Transferase</keyword>